<sequence length="140" mass="15354">MKFVMTLSTVSLLGLISILHIYWAYGGRWGVGAVIPSKAGENKPAFVPHKIGTLAVATLMLIVCFILLVQGGYLHSVIPATLIRGGCIVCAAVFFLRAIGDFTHIGFFKKVKHTVFARNDTWLYSPLCLYFGLTCTILLF</sequence>
<dbReference type="KEGG" id="pbk:Back11_32240"/>
<accession>A0A3G9JFY7</accession>
<name>A0A3G9JFY7_9BACL</name>
<gene>
    <name evidence="1" type="ORF">Back11_32240</name>
</gene>
<proteinExistence type="predicted"/>
<evidence type="ECO:0000313" key="1">
    <source>
        <dbReference type="EMBL" id="BBH21879.1"/>
    </source>
</evidence>
<evidence type="ECO:0000313" key="2">
    <source>
        <dbReference type="Proteomes" id="UP000275368"/>
    </source>
</evidence>
<dbReference type="OrthoDB" id="8590912at2"/>
<organism evidence="1 2">
    <name type="scientific">Paenibacillus baekrokdamisoli</name>
    <dbReference type="NCBI Taxonomy" id="1712516"/>
    <lineage>
        <taxon>Bacteria</taxon>
        <taxon>Bacillati</taxon>
        <taxon>Bacillota</taxon>
        <taxon>Bacilli</taxon>
        <taxon>Bacillales</taxon>
        <taxon>Paenibacillaceae</taxon>
        <taxon>Paenibacillus</taxon>
    </lineage>
</organism>
<dbReference type="InterPro" id="IPR025058">
    <property type="entry name" value="DUF3995"/>
</dbReference>
<dbReference type="Proteomes" id="UP000275368">
    <property type="component" value="Chromosome"/>
</dbReference>
<protein>
    <submittedName>
        <fullName evidence="1">Membrane protein</fullName>
    </submittedName>
</protein>
<dbReference type="Pfam" id="PF13160">
    <property type="entry name" value="DUF3995"/>
    <property type="match status" value="1"/>
</dbReference>
<reference evidence="1 2" key="1">
    <citation type="submission" date="2018-11" db="EMBL/GenBank/DDBJ databases">
        <title>Complete genome sequence of Paenibacillus baekrokdamisoli strain KCTC 33723.</title>
        <authorList>
            <person name="Kang S.W."/>
            <person name="Lee K.C."/>
            <person name="Kim K.K."/>
            <person name="Kim J.S."/>
            <person name="Kim D.S."/>
            <person name="Ko S.H."/>
            <person name="Yang S.H."/>
            <person name="Lee J.S."/>
        </authorList>
    </citation>
    <scope>NUCLEOTIDE SEQUENCE [LARGE SCALE GENOMIC DNA]</scope>
    <source>
        <strain evidence="1 2">KCTC 33723</strain>
    </source>
</reference>
<dbReference type="EMBL" id="AP019308">
    <property type="protein sequence ID" value="BBH21879.1"/>
    <property type="molecule type" value="Genomic_DNA"/>
</dbReference>
<keyword evidence="2" id="KW-1185">Reference proteome</keyword>
<dbReference type="RefSeq" id="WP_125659070.1">
    <property type="nucleotide sequence ID" value="NZ_AP019308.1"/>
</dbReference>
<dbReference type="AlphaFoldDB" id="A0A3G9JFY7"/>